<dbReference type="Proteomes" id="UP000028782">
    <property type="component" value="Chromosome"/>
</dbReference>
<gene>
    <name evidence="2" type="ORF">O987_04810</name>
</gene>
<dbReference type="RefSeq" id="WP_043370993.1">
    <property type="nucleotide sequence ID" value="NZ_CP006704.1"/>
</dbReference>
<keyword evidence="1" id="KW-0472">Membrane</keyword>
<keyword evidence="1" id="KW-0812">Transmembrane</keyword>
<accession>A0A076PKA8</accession>
<organism evidence="2 3">
    <name type="scientific">Comamonas testosteroni TK102</name>
    <dbReference type="NCBI Taxonomy" id="1392005"/>
    <lineage>
        <taxon>Bacteria</taxon>
        <taxon>Pseudomonadati</taxon>
        <taxon>Pseudomonadota</taxon>
        <taxon>Betaproteobacteria</taxon>
        <taxon>Burkholderiales</taxon>
        <taxon>Comamonadaceae</taxon>
        <taxon>Comamonas</taxon>
    </lineage>
</organism>
<feature type="transmembrane region" description="Helical" evidence="1">
    <location>
        <begin position="6"/>
        <end position="32"/>
    </location>
</feature>
<evidence type="ECO:0000256" key="1">
    <source>
        <dbReference type="SAM" id="Phobius"/>
    </source>
</evidence>
<proteinExistence type="predicted"/>
<sequence length="249" mass="28291">MIPSLPGAAAVGFLLTLLAALVAVGLLLWWGWRLWHVRCGRPRPPLRIWQWELAVWLSILPIATLVGLAQITWVDHRQERQRTAQQRLTHITLERPVVWGDIVLPAGSHIQREAPQGAEKRGGQPDLRGLKEIRFPHPVQLGDIWVNALSVYHQVLLELDRPYEFSAPGRQNVRCEPGNMVQMTAGEQPRSFDKNLFPRRLNGLVLEDWVFDACFISTPISVRYWKEDRLVWADAPVYASAASVPVTVQ</sequence>
<dbReference type="AlphaFoldDB" id="A0A076PKA8"/>
<evidence type="ECO:0000313" key="3">
    <source>
        <dbReference type="Proteomes" id="UP000028782"/>
    </source>
</evidence>
<dbReference type="KEGG" id="ctes:O987_04810"/>
<name>A0A076PKA8_COMTE</name>
<reference evidence="2 3" key="1">
    <citation type="journal article" date="2014" name="Genome Announc.">
        <title>Complete Genome Sequence of Polychlorinated Biphenyl Degrader Comamonas testosteroni TK102 (NBRC 109938).</title>
        <authorList>
            <person name="Fukuda K."/>
            <person name="Hosoyama A."/>
            <person name="Tsuchikane K."/>
            <person name="Ohji S."/>
            <person name="Yamazoe A."/>
            <person name="Fujita N."/>
            <person name="Shintani M."/>
            <person name="Kimbara K."/>
        </authorList>
    </citation>
    <scope>NUCLEOTIDE SEQUENCE [LARGE SCALE GENOMIC DNA]</scope>
    <source>
        <strain evidence="2">TK102</strain>
    </source>
</reference>
<feature type="transmembrane region" description="Helical" evidence="1">
    <location>
        <begin position="53"/>
        <end position="73"/>
    </location>
</feature>
<dbReference type="HOGENOM" id="CLU_1178225_0_0_4"/>
<evidence type="ECO:0000313" key="2">
    <source>
        <dbReference type="EMBL" id="AIJ45126.1"/>
    </source>
</evidence>
<protein>
    <submittedName>
        <fullName evidence="2">Uncharacterized protein</fullName>
    </submittedName>
</protein>
<keyword evidence="1" id="KW-1133">Transmembrane helix</keyword>
<dbReference type="EMBL" id="CP006704">
    <property type="protein sequence ID" value="AIJ45126.1"/>
    <property type="molecule type" value="Genomic_DNA"/>
</dbReference>